<protein>
    <submittedName>
        <fullName evidence="4">RNA methyltransferase, TrmH family</fullName>
    </submittedName>
</protein>
<dbReference type="InterPro" id="IPR029028">
    <property type="entry name" value="Alpha/beta_knot_MTases"/>
</dbReference>
<organism evidence="4 5">
    <name type="scientific">Treponema vincentii ATCC 35580</name>
    <dbReference type="NCBI Taxonomy" id="596324"/>
    <lineage>
        <taxon>Bacteria</taxon>
        <taxon>Pseudomonadati</taxon>
        <taxon>Spirochaetota</taxon>
        <taxon>Spirochaetia</taxon>
        <taxon>Spirochaetales</taxon>
        <taxon>Treponemataceae</taxon>
        <taxon>Treponema</taxon>
    </lineage>
</organism>
<dbReference type="Gene3D" id="3.40.1280.10">
    <property type="match status" value="1"/>
</dbReference>
<dbReference type="GO" id="GO:0032259">
    <property type="term" value="P:methylation"/>
    <property type="evidence" value="ECO:0007669"/>
    <property type="project" value="UniProtKB-KW"/>
</dbReference>
<dbReference type="GO" id="GO:0005829">
    <property type="term" value="C:cytosol"/>
    <property type="evidence" value="ECO:0007669"/>
    <property type="project" value="TreeGrafter"/>
</dbReference>
<evidence type="ECO:0000313" key="5">
    <source>
        <dbReference type="Proteomes" id="UP000004509"/>
    </source>
</evidence>
<sequence>MPFFYFPFITCGMSELHQKELAVCGFEAVKALAAEHPEKISRLFFAGSRARTFGALCKYLAQRKRLYRLVQSDAELEKLCGSVHHQGVVAMIEEPCIAAVTPERIKQWEAGKAAVLLCDRIGNANNLGAVIRSAAFFGIEHIVISGEDAQAQLTPSAYRIAQGGMEFITLYTAPSAEHFLKACSGYLMRLGADHRAYRSLKDIPSLVRADEAVVVVLGNEEHGISAEAKKLCDVLVKISGSGAIESLNVAQAGTLFCSALAELRRESTNLT</sequence>
<dbReference type="Pfam" id="PF00588">
    <property type="entry name" value="SpoU_methylase"/>
    <property type="match status" value="1"/>
</dbReference>
<dbReference type="InterPro" id="IPR029026">
    <property type="entry name" value="tRNA_m1G_MTases_N"/>
</dbReference>
<dbReference type="eggNOG" id="COG0566">
    <property type="taxonomic scope" value="Bacteria"/>
</dbReference>
<dbReference type="Pfam" id="PF08032">
    <property type="entry name" value="SpoU_sub_bind"/>
    <property type="match status" value="1"/>
</dbReference>
<dbReference type="InterPro" id="IPR004441">
    <property type="entry name" value="rRNA_MeTrfase_TrmH"/>
</dbReference>
<reference evidence="4 5" key="1">
    <citation type="submission" date="2009-07" db="EMBL/GenBank/DDBJ databases">
        <authorList>
            <person name="Madupu R."/>
            <person name="Sebastian Y."/>
            <person name="Durkin A.S."/>
            <person name="Torralba M."/>
            <person name="Methe B."/>
            <person name="Sutton G.G."/>
            <person name="Strausberg R.L."/>
            <person name="Nelson K.E."/>
        </authorList>
    </citation>
    <scope>NUCLEOTIDE SEQUENCE [LARGE SCALE GENOMIC DNA]</scope>
    <source>
        <strain evidence="4 5">ATCC 35580</strain>
    </source>
</reference>
<name>C8PM13_9SPIR</name>
<dbReference type="InterPro" id="IPR001537">
    <property type="entry name" value="SpoU_MeTrfase"/>
</dbReference>
<accession>C8PM13</accession>
<dbReference type="CDD" id="cd18095">
    <property type="entry name" value="SpoU-like_rRNA-MTase"/>
    <property type="match status" value="1"/>
</dbReference>
<proteinExistence type="predicted"/>
<keyword evidence="2 4" id="KW-0808">Transferase</keyword>
<dbReference type="SUPFAM" id="SSF55315">
    <property type="entry name" value="L30e-like"/>
    <property type="match status" value="1"/>
</dbReference>
<dbReference type="InterPro" id="IPR029064">
    <property type="entry name" value="Ribosomal_eL30-like_sf"/>
</dbReference>
<dbReference type="STRING" id="596324.TREVI0001_2315"/>
<feature type="domain" description="RNA 2-O ribose methyltransferase substrate binding" evidence="3">
    <location>
        <begin position="22"/>
        <end position="98"/>
    </location>
</feature>
<dbReference type="PANTHER" id="PTHR46429:SF2">
    <property type="entry name" value="TRNA_RRNA METHYLTRANSFERASE"/>
    <property type="match status" value="1"/>
</dbReference>
<comment type="caution">
    <text evidence="4">The sequence shown here is derived from an EMBL/GenBank/DDBJ whole genome shotgun (WGS) entry which is preliminary data.</text>
</comment>
<dbReference type="GO" id="GO:0006396">
    <property type="term" value="P:RNA processing"/>
    <property type="evidence" value="ECO:0007669"/>
    <property type="project" value="InterPro"/>
</dbReference>
<dbReference type="Gene3D" id="3.30.1330.30">
    <property type="match status" value="1"/>
</dbReference>
<dbReference type="PANTHER" id="PTHR46429">
    <property type="entry name" value="23S RRNA (GUANOSINE-2'-O-)-METHYLTRANSFERASE RLMB"/>
    <property type="match status" value="1"/>
</dbReference>
<evidence type="ECO:0000256" key="1">
    <source>
        <dbReference type="ARBA" id="ARBA00022603"/>
    </source>
</evidence>
<dbReference type="Proteomes" id="UP000004509">
    <property type="component" value="Unassembled WGS sequence"/>
</dbReference>
<dbReference type="EMBL" id="ACYH01000005">
    <property type="protein sequence ID" value="EEV21590.1"/>
    <property type="molecule type" value="Genomic_DNA"/>
</dbReference>
<keyword evidence="1 4" id="KW-0489">Methyltransferase</keyword>
<dbReference type="InterPro" id="IPR013123">
    <property type="entry name" value="SpoU_subst-bd"/>
</dbReference>
<dbReference type="SUPFAM" id="SSF75217">
    <property type="entry name" value="alpha/beta knot"/>
    <property type="match status" value="1"/>
</dbReference>
<evidence type="ECO:0000313" key="4">
    <source>
        <dbReference type="EMBL" id="EEV21590.1"/>
    </source>
</evidence>
<dbReference type="GO" id="GO:0008173">
    <property type="term" value="F:RNA methyltransferase activity"/>
    <property type="evidence" value="ECO:0007669"/>
    <property type="project" value="InterPro"/>
</dbReference>
<gene>
    <name evidence="4" type="ORF">TREVI0001_2315</name>
</gene>
<evidence type="ECO:0000256" key="2">
    <source>
        <dbReference type="ARBA" id="ARBA00022679"/>
    </source>
</evidence>
<dbReference type="AlphaFoldDB" id="C8PM13"/>
<dbReference type="GO" id="GO:0003723">
    <property type="term" value="F:RNA binding"/>
    <property type="evidence" value="ECO:0007669"/>
    <property type="project" value="InterPro"/>
</dbReference>
<dbReference type="SMART" id="SM00967">
    <property type="entry name" value="SpoU_sub_bind"/>
    <property type="match status" value="1"/>
</dbReference>
<evidence type="ECO:0000259" key="3">
    <source>
        <dbReference type="SMART" id="SM00967"/>
    </source>
</evidence>